<dbReference type="EMBL" id="AZMM01008004">
    <property type="protein sequence ID" value="ETJ37799.1"/>
    <property type="molecule type" value="Genomic_DNA"/>
</dbReference>
<comment type="caution">
    <text evidence="1">The sequence shown here is derived from an EMBL/GenBank/DDBJ whole genome shotgun (WGS) entry which is preliminary data.</text>
</comment>
<protein>
    <submittedName>
        <fullName evidence="1">DNA-directed RNA polymerase</fullName>
    </submittedName>
</protein>
<reference evidence="1" key="1">
    <citation type="submission" date="2013-12" db="EMBL/GenBank/DDBJ databases">
        <title>A Varibaculum cambriense genome reconstructed from a premature infant gut community with otherwise low bacterial novelty that shifts toward anaerobic metabolism during the third week of life.</title>
        <authorList>
            <person name="Brown C.T."/>
            <person name="Sharon I."/>
            <person name="Thomas B.C."/>
            <person name="Castelle C.J."/>
            <person name="Morowitz M.J."/>
            <person name="Banfield J.F."/>
        </authorList>
    </citation>
    <scope>NUCLEOTIDE SEQUENCE</scope>
</reference>
<feature type="non-terminal residue" evidence="1">
    <location>
        <position position="1"/>
    </location>
</feature>
<keyword evidence="1" id="KW-0240">DNA-directed RNA polymerase</keyword>
<organism evidence="1">
    <name type="scientific">human gut metagenome</name>
    <dbReference type="NCBI Taxonomy" id="408170"/>
    <lineage>
        <taxon>unclassified sequences</taxon>
        <taxon>metagenomes</taxon>
        <taxon>organismal metagenomes</taxon>
    </lineage>
</organism>
<proteinExistence type="predicted"/>
<name>W1Y9K3_9ZZZZ</name>
<dbReference type="GO" id="GO:0000428">
    <property type="term" value="C:DNA-directed RNA polymerase complex"/>
    <property type="evidence" value="ECO:0007669"/>
    <property type="project" value="UniProtKB-KW"/>
</dbReference>
<sequence length="46" mass="5110">ILTEEQYLDALEEFGDEFDAKMGAEAIQALLKSRIWSKSASSCVKS</sequence>
<keyword evidence="1" id="KW-0804">Transcription</keyword>
<evidence type="ECO:0000313" key="1">
    <source>
        <dbReference type="EMBL" id="ETJ37799.1"/>
    </source>
</evidence>
<dbReference type="AlphaFoldDB" id="W1Y9K3"/>
<gene>
    <name evidence="1" type="ORF">Q604_UNBC08004G0002</name>
</gene>
<accession>W1Y9K3</accession>